<dbReference type="EMBL" id="CACTIH010005507">
    <property type="protein sequence ID" value="CAA2995769.1"/>
    <property type="molecule type" value="Genomic_DNA"/>
</dbReference>
<reference evidence="1 2" key="1">
    <citation type="submission" date="2019-12" db="EMBL/GenBank/DDBJ databases">
        <authorList>
            <person name="Alioto T."/>
            <person name="Alioto T."/>
            <person name="Gomez Garrido J."/>
        </authorList>
    </citation>
    <scope>NUCLEOTIDE SEQUENCE [LARGE SCALE GENOMIC DNA]</scope>
</reference>
<keyword evidence="2" id="KW-1185">Reference proteome</keyword>
<organism evidence="1 2">
    <name type="scientific">Olea europaea subsp. europaea</name>
    <dbReference type="NCBI Taxonomy" id="158383"/>
    <lineage>
        <taxon>Eukaryota</taxon>
        <taxon>Viridiplantae</taxon>
        <taxon>Streptophyta</taxon>
        <taxon>Embryophyta</taxon>
        <taxon>Tracheophyta</taxon>
        <taxon>Spermatophyta</taxon>
        <taxon>Magnoliopsida</taxon>
        <taxon>eudicotyledons</taxon>
        <taxon>Gunneridae</taxon>
        <taxon>Pentapetalae</taxon>
        <taxon>asterids</taxon>
        <taxon>lamiids</taxon>
        <taxon>Lamiales</taxon>
        <taxon>Oleaceae</taxon>
        <taxon>Oleeae</taxon>
        <taxon>Olea</taxon>
    </lineage>
</organism>
<feature type="non-terminal residue" evidence="1">
    <location>
        <position position="1"/>
    </location>
</feature>
<dbReference type="Proteomes" id="UP000594638">
    <property type="component" value="Unassembled WGS sequence"/>
</dbReference>
<comment type="caution">
    <text evidence="1">The sequence shown here is derived from an EMBL/GenBank/DDBJ whole genome shotgun (WGS) entry which is preliminary data.</text>
</comment>
<evidence type="ECO:0000313" key="1">
    <source>
        <dbReference type="EMBL" id="CAA2995769.1"/>
    </source>
</evidence>
<name>A0A8S0SUB9_OLEEU</name>
<sequence>LACGLDSIETTLDLLKLNGSGGCFWNNNSVESRLLKLQPNLKSDACDSNDNVNEAIDRVIEEEERVDKEEILEEVGTPFNILLKLCADEDKPDVTMMAENLGFVRGCKDIIIEL</sequence>
<dbReference type="AlphaFoldDB" id="A0A8S0SUB9"/>
<proteinExistence type="predicted"/>
<gene>
    <name evidence="1" type="ORF">OLEA9_A074047</name>
</gene>
<accession>A0A8S0SUB9</accession>
<protein>
    <submittedName>
        <fullName evidence="1">Uncharacterized protein</fullName>
    </submittedName>
</protein>
<evidence type="ECO:0000313" key="2">
    <source>
        <dbReference type="Proteomes" id="UP000594638"/>
    </source>
</evidence>